<keyword evidence="1" id="KW-1133">Transmembrane helix</keyword>
<keyword evidence="3" id="KW-1185">Reference proteome</keyword>
<dbReference type="Proteomes" id="UP000029839">
    <property type="component" value="Unassembled WGS sequence"/>
</dbReference>
<accession>A0A0A0BNL1</accession>
<dbReference type="OrthoDB" id="3257239at2"/>
<dbReference type="EMBL" id="AXCY01000179">
    <property type="protein sequence ID" value="KGM08654.1"/>
    <property type="molecule type" value="Genomic_DNA"/>
</dbReference>
<feature type="transmembrane region" description="Helical" evidence="1">
    <location>
        <begin position="39"/>
        <end position="57"/>
    </location>
</feature>
<keyword evidence="1" id="KW-0812">Transmembrane</keyword>
<reference evidence="2 3" key="1">
    <citation type="submission" date="2013-08" db="EMBL/GenBank/DDBJ databases">
        <title>Genome sequencing of Cellulomonas carbonis T26.</title>
        <authorList>
            <person name="Chen F."/>
            <person name="Li Y."/>
            <person name="Wang G."/>
        </authorList>
    </citation>
    <scope>NUCLEOTIDE SEQUENCE [LARGE SCALE GENOMIC DNA]</scope>
    <source>
        <strain evidence="2 3">T26</strain>
    </source>
</reference>
<feature type="transmembrane region" description="Helical" evidence="1">
    <location>
        <begin position="78"/>
        <end position="96"/>
    </location>
</feature>
<evidence type="ECO:0000313" key="3">
    <source>
        <dbReference type="Proteomes" id="UP000029839"/>
    </source>
</evidence>
<reference evidence="2 3" key="2">
    <citation type="journal article" date="2015" name="Stand. Genomic Sci.">
        <title>Draft genome sequence of Cellulomonas carbonis T26(T) and comparative analysis of six Cellulomonas genomes.</title>
        <authorList>
            <person name="Zhuang W."/>
            <person name="Zhang S."/>
            <person name="Xia X."/>
            <person name="Wang G."/>
        </authorList>
    </citation>
    <scope>NUCLEOTIDE SEQUENCE [LARGE SCALE GENOMIC DNA]</scope>
    <source>
        <strain evidence="2 3">T26</strain>
    </source>
</reference>
<name>A0A0A0BNL1_9CELL</name>
<evidence type="ECO:0000256" key="1">
    <source>
        <dbReference type="SAM" id="Phobius"/>
    </source>
</evidence>
<keyword evidence="1" id="KW-0472">Membrane</keyword>
<dbReference type="Pfam" id="PF11377">
    <property type="entry name" value="DUF3180"/>
    <property type="match status" value="1"/>
</dbReference>
<comment type="caution">
    <text evidence="2">The sequence shown here is derived from an EMBL/GenBank/DDBJ whole genome shotgun (WGS) entry which is preliminary data.</text>
</comment>
<sequence length="160" mass="16682">MRRTPWTRLLVVALVAAAVVLLVLRFAEARGATVLAVPWLSAAVLVVIAVLVLASGWQVRQLRDGKRPGMDPLRAARTVVLATASAYTGALLAGWYGGHVLLTVGDLEIAARRDVAVTAGVALAAAVLLAVVGLVVERWCEVRDGDDEDGTGPTVPDGVV</sequence>
<evidence type="ECO:0008006" key="4">
    <source>
        <dbReference type="Google" id="ProtNLM"/>
    </source>
</evidence>
<dbReference type="InterPro" id="IPR021517">
    <property type="entry name" value="DUF3180"/>
</dbReference>
<feature type="transmembrane region" description="Helical" evidence="1">
    <location>
        <begin position="116"/>
        <end position="136"/>
    </location>
</feature>
<protein>
    <recommendedName>
        <fullName evidence="4">DUF3180 domain-containing protein</fullName>
    </recommendedName>
</protein>
<dbReference type="RefSeq" id="WP_043610311.1">
    <property type="nucleotide sequence ID" value="NZ_AXCY01000179.1"/>
</dbReference>
<evidence type="ECO:0000313" key="2">
    <source>
        <dbReference type="EMBL" id="KGM08654.1"/>
    </source>
</evidence>
<dbReference type="AlphaFoldDB" id="A0A0A0BNL1"/>
<organism evidence="2 3">
    <name type="scientific">Cellulomonas carbonis T26</name>
    <dbReference type="NCBI Taxonomy" id="947969"/>
    <lineage>
        <taxon>Bacteria</taxon>
        <taxon>Bacillati</taxon>
        <taxon>Actinomycetota</taxon>
        <taxon>Actinomycetes</taxon>
        <taxon>Micrococcales</taxon>
        <taxon>Cellulomonadaceae</taxon>
        <taxon>Cellulomonas</taxon>
    </lineage>
</organism>
<proteinExistence type="predicted"/>
<gene>
    <name evidence="2" type="ORF">N868_10225</name>
</gene>